<name>A0AAN6V3V6_9PEZI</name>
<evidence type="ECO:0000256" key="1">
    <source>
        <dbReference type="SAM" id="Coils"/>
    </source>
</evidence>
<protein>
    <submittedName>
        <fullName evidence="3">Uncharacterized protein</fullName>
    </submittedName>
</protein>
<sequence>MSRDESRHRLHERGRPPVPPRPTILRPTTVRVRRRRHSDTMDGYDQMIDLPSQGAPAEISSDYRGQESLLTQFQAKVIQDMAGIQYGLNRLAQQVAAVPDQVLEGMVRVEAPEGSSWRSWFTVCTQRPFAPYRQHKPVPPPDANAARLAELEDESNVLNNRNNELQRELDEARRELQTVRRRMAGMEGQLHESQEEVKKLRGKEAMFRTIILDQAGVQEISDNDILQGFLNMRQNVQKISRSSAYAVDTDPLLSATLEAAAPSVKKFYASAAWGMLGVADRRLRLRAKIFNELYAQILNSKCFGLLEVHTSDGDTKGPVEPGLRRFESMLKERGVSDILISDWIISTIKCVEVAGIEEMNSAVAARDIFAILAPLLSTHTRPSEEDALRANILELCKDAFKLRMLMRKSKNRYVVETMDPNGIVLLSACEDKAESVAVEGGNNSEKSDKVAYMLFGALIKQPLAGDQVVKVLEKAQVVLKTK</sequence>
<reference evidence="3" key="1">
    <citation type="journal article" date="2023" name="Mol. Phylogenet. Evol.">
        <title>Genome-scale phylogeny and comparative genomics of the fungal order Sordariales.</title>
        <authorList>
            <person name="Hensen N."/>
            <person name="Bonometti L."/>
            <person name="Westerberg I."/>
            <person name="Brannstrom I.O."/>
            <person name="Guillou S."/>
            <person name="Cros-Aarteil S."/>
            <person name="Calhoun S."/>
            <person name="Haridas S."/>
            <person name="Kuo A."/>
            <person name="Mondo S."/>
            <person name="Pangilinan J."/>
            <person name="Riley R."/>
            <person name="LaButti K."/>
            <person name="Andreopoulos B."/>
            <person name="Lipzen A."/>
            <person name="Chen C."/>
            <person name="Yan M."/>
            <person name="Daum C."/>
            <person name="Ng V."/>
            <person name="Clum A."/>
            <person name="Steindorff A."/>
            <person name="Ohm R.A."/>
            <person name="Martin F."/>
            <person name="Silar P."/>
            <person name="Natvig D.O."/>
            <person name="Lalanne C."/>
            <person name="Gautier V."/>
            <person name="Ament-Velasquez S.L."/>
            <person name="Kruys A."/>
            <person name="Hutchinson M.I."/>
            <person name="Powell A.J."/>
            <person name="Barry K."/>
            <person name="Miller A.N."/>
            <person name="Grigoriev I.V."/>
            <person name="Debuchy R."/>
            <person name="Gladieux P."/>
            <person name="Hiltunen Thoren M."/>
            <person name="Johannesson H."/>
        </authorList>
    </citation>
    <scope>NUCLEOTIDE SEQUENCE</scope>
    <source>
        <strain evidence="3">CBS 141.50</strain>
    </source>
</reference>
<keyword evidence="4" id="KW-1185">Reference proteome</keyword>
<feature type="region of interest" description="Disordered" evidence="2">
    <location>
        <begin position="1"/>
        <end position="24"/>
    </location>
</feature>
<evidence type="ECO:0000313" key="4">
    <source>
        <dbReference type="Proteomes" id="UP001302676"/>
    </source>
</evidence>
<evidence type="ECO:0000313" key="3">
    <source>
        <dbReference type="EMBL" id="KAK4143974.1"/>
    </source>
</evidence>
<dbReference type="RefSeq" id="XP_062637345.1">
    <property type="nucleotide sequence ID" value="XM_062777125.1"/>
</dbReference>
<proteinExistence type="predicted"/>
<dbReference type="GeneID" id="87813738"/>
<keyword evidence="1" id="KW-0175">Coiled coil</keyword>
<accession>A0AAN6V3V6</accession>
<feature type="coiled-coil region" evidence="1">
    <location>
        <begin position="148"/>
        <end position="203"/>
    </location>
</feature>
<dbReference type="Proteomes" id="UP001302676">
    <property type="component" value="Unassembled WGS sequence"/>
</dbReference>
<dbReference type="AlphaFoldDB" id="A0AAN6V3V6"/>
<dbReference type="EMBL" id="MU853581">
    <property type="protein sequence ID" value="KAK4143974.1"/>
    <property type="molecule type" value="Genomic_DNA"/>
</dbReference>
<comment type="caution">
    <text evidence="3">The sequence shown here is derived from an EMBL/GenBank/DDBJ whole genome shotgun (WGS) entry which is preliminary data.</text>
</comment>
<organism evidence="3 4">
    <name type="scientific">Dichotomopilus funicola</name>
    <dbReference type="NCBI Taxonomy" id="1934379"/>
    <lineage>
        <taxon>Eukaryota</taxon>
        <taxon>Fungi</taxon>
        <taxon>Dikarya</taxon>
        <taxon>Ascomycota</taxon>
        <taxon>Pezizomycotina</taxon>
        <taxon>Sordariomycetes</taxon>
        <taxon>Sordariomycetidae</taxon>
        <taxon>Sordariales</taxon>
        <taxon>Chaetomiaceae</taxon>
        <taxon>Dichotomopilus</taxon>
    </lineage>
</organism>
<reference evidence="3" key="2">
    <citation type="submission" date="2023-05" db="EMBL/GenBank/DDBJ databases">
        <authorList>
            <consortium name="Lawrence Berkeley National Laboratory"/>
            <person name="Steindorff A."/>
            <person name="Hensen N."/>
            <person name="Bonometti L."/>
            <person name="Westerberg I."/>
            <person name="Brannstrom I.O."/>
            <person name="Guillou S."/>
            <person name="Cros-Aarteil S."/>
            <person name="Calhoun S."/>
            <person name="Haridas S."/>
            <person name="Kuo A."/>
            <person name="Mondo S."/>
            <person name="Pangilinan J."/>
            <person name="Riley R."/>
            <person name="Labutti K."/>
            <person name="Andreopoulos B."/>
            <person name="Lipzen A."/>
            <person name="Chen C."/>
            <person name="Yanf M."/>
            <person name="Daum C."/>
            <person name="Ng V."/>
            <person name="Clum A."/>
            <person name="Ohm R."/>
            <person name="Martin F."/>
            <person name="Silar P."/>
            <person name="Natvig D."/>
            <person name="Lalanne C."/>
            <person name="Gautier V."/>
            <person name="Ament-Velasquez S.L."/>
            <person name="Kruys A."/>
            <person name="Hutchinson M.I."/>
            <person name="Powell A.J."/>
            <person name="Barry K."/>
            <person name="Miller A.N."/>
            <person name="Grigoriev I.V."/>
            <person name="Debuchy R."/>
            <person name="Gladieux P."/>
            <person name="Thoren M.H."/>
            <person name="Johannesson H."/>
        </authorList>
    </citation>
    <scope>NUCLEOTIDE SEQUENCE</scope>
    <source>
        <strain evidence="3">CBS 141.50</strain>
    </source>
</reference>
<gene>
    <name evidence="3" type="ORF">C8A04DRAFT_11869</name>
</gene>
<evidence type="ECO:0000256" key="2">
    <source>
        <dbReference type="SAM" id="MobiDB-lite"/>
    </source>
</evidence>